<dbReference type="InterPro" id="IPR013783">
    <property type="entry name" value="Ig-like_fold"/>
</dbReference>
<keyword evidence="3" id="KW-0325">Glycoprotein</keyword>
<dbReference type="InterPro" id="IPR036881">
    <property type="entry name" value="Glyco_hydro_3_C_sf"/>
</dbReference>
<dbReference type="Pfam" id="PF01915">
    <property type="entry name" value="Glyco_hydro_3_C"/>
    <property type="match status" value="1"/>
</dbReference>
<dbReference type="InterPro" id="IPR002772">
    <property type="entry name" value="Glyco_hydro_3_C"/>
</dbReference>
<dbReference type="EMBL" id="JBBPEH010000001">
    <property type="protein sequence ID" value="KAK7544543.1"/>
    <property type="molecule type" value="Genomic_DNA"/>
</dbReference>
<dbReference type="InterPro" id="IPR036962">
    <property type="entry name" value="Glyco_hydro_3_N_sf"/>
</dbReference>
<dbReference type="Gene3D" id="2.60.40.10">
    <property type="entry name" value="Immunoglobulins"/>
    <property type="match status" value="1"/>
</dbReference>
<dbReference type="PANTHER" id="PTHR30620:SF117">
    <property type="entry name" value="BETA-1,4-XYLOSIDASE (EUROFUNG)"/>
    <property type="match status" value="1"/>
</dbReference>
<evidence type="ECO:0000256" key="5">
    <source>
        <dbReference type="ARBA" id="ARBA00023295"/>
    </source>
</evidence>
<evidence type="ECO:0000256" key="7">
    <source>
        <dbReference type="SAM" id="SignalP"/>
    </source>
</evidence>
<dbReference type="Gene3D" id="3.40.50.1700">
    <property type="entry name" value="Glycoside hydrolase family 3 C-terminal domain"/>
    <property type="match status" value="1"/>
</dbReference>
<dbReference type="Pfam" id="PF00933">
    <property type="entry name" value="Glyco_hydro_3"/>
    <property type="match status" value="1"/>
</dbReference>
<dbReference type="InterPro" id="IPR017853">
    <property type="entry name" value="GH"/>
</dbReference>
<evidence type="ECO:0000256" key="2">
    <source>
        <dbReference type="ARBA" id="ARBA00022801"/>
    </source>
</evidence>
<evidence type="ECO:0000256" key="4">
    <source>
        <dbReference type="ARBA" id="ARBA00023277"/>
    </source>
</evidence>
<name>A0ABR1M9J4_9PEZI</name>
<dbReference type="RefSeq" id="XP_066659778.1">
    <property type="nucleotide sequence ID" value="XM_066794762.1"/>
</dbReference>
<comment type="similarity">
    <text evidence="1">Belongs to the glycosyl hydrolase 3 family.</text>
</comment>
<reference evidence="9 10" key="1">
    <citation type="submission" date="2024-04" db="EMBL/GenBank/DDBJ databases">
        <title>Phyllosticta paracitricarpa is synonymous to the EU quarantine fungus P. citricarpa based on phylogenomic analyses.</title>
        <authorList>
            <consortium name="Lawrence Berkeley National Laboratory"/>
            <person name="Van ingen-buijs V.A."/>
            <person name="Van westerhoven A.C."/>
            <person name="Haridas S."/>
            <person name="Skiadas P."/>
            <person name="Martin F."/>
            <person name="Groenewald J.Z."/>
            <person name="Crous P.W."/>
            <person name="Seidl M.F."/>
        </authorList>
    </citation>
    <scope>NUCLEOTIDE SEQUENCE [LARGE SCALE GENOMIC DNA]</scope>
    <source>
        <strain evidence="9 10">CPC 17464</strain>
    </source>
</reference>
<evidence type="ECO:0000256" key="6">
    <source>
        <dbReference type="ARBA" id="ARBA00023326"/>
    </source>
</evidence>
<dbReference type="Gene3D" id="3.20.20.300">
    <property type="entry name" value="Glycoside hydrolase, family 3, N-terminal domain"/>
    <property type="match status" value="1"/>
</dbReference>
<dbReference type="Proteomes" id="UP001360953">
    <property type="component" value="Unassembled WGS sequence"/>
</dbReference>
<comment type="caution">
    <text evidence="9">The sequence shown here is derived from an EMBL/GenBank/DDBJ whole genome shotgun (WGS) entry which is preliminary data.</text>
</comment>
<dbReference type="Pfam" id="PF14310">
    <property type="entry name" value="Fn3-like"/>
    <property type="match status" value="1"/>
</dbReference>
<feature type="domain" description="Fibronectin type III-like" evidence="8">
    <location>
        <begin position="703"/>
        <end position="772"/>
    </location>
</feature>
<keyword evidence="2 9" id="KW-0378">Hydrolase</keyword>
<dbReference type="SUPFAM" id="SSF52279">
    <property type="entry name" value="Beta-D-glucan exohydrolase, C-terminal domain"/>
    <property type="match status" value="1"/>
</dbReference>
<keyword evidence="6" id="KW-0624">Polysaccharide degradation</keyword>
<evidence type="ECO:0000256" key="1">
    <source>
        <dbReference type="ARBA" id="ARBA00005336"/>
    </source>
</evidence>
<dbReference type="InterPro" id="IPR001764">
    <property type="entry name" value="Glyco_hydro_3_N"/>
</dbReference>
<sequence>MLRQTVILTAVALALDPLGTTSCHALRSTSNATAPLYKDPSASIDDRVSDLLSRMTLQDKVGQLMQGDITNFINSTTNAFNFSGLVDNMEWKAGQLWTGYPVPQRWIADAVKRAQDYLAENTTLGIPTIAQNEAIHGVAYFNATIFNSPIGYASSFDTELVAQMADIIATESLALGITQVFAPVVDLARELRFGRVEETFGEDPFLAGEIGYHYVKALQARNVSAVVKHFAGFSAPEQGLNLAPVHGGERELRTTWLPPFHRTVIDGDAWSVMSAYHSYDGIPAVADYHTLTEILRNEWGYEYFVMSDAGGTDRLCTAFKMCQASPIDSEAVTTLALPAGNDVEMGGGSFNFKKIPELVAAGKLDLSVVDTAVARTLRTKFKMGLFENPNPAAPENQTSSLIHTKEAVGLARKLDAESIVLLENRDAVLPLKKSASVALIGPFADVMNYGDYVVEDSKYRGITPLAGLREASTGSISYALGCQPWSNDESSIPEAVSAAAAADAAVVIVGTWSRDQTELWQGLNATTGEHVDVSSLSLVGAQAALVRAIIATGKPTIVVFSSGKPVSEPWISEHASALVQQFYPSEQGGHALADVLYGAHNPSGRLPVGIPRSVGTLPIFYDYLNSGRGDDPDAGAVNDNGTLTFGHQYVLDSPAPLYPFGHGLSYARFEYSNVSLSSTTAGPDDAITASISITNAADVDGFDVPQLYVADQLASVVVPNLALRGFQKVWVPAGETVDVQFELKVEQLGLWDQRMRYVVEPGDFTVWVGASSADLRGNATLTVVG</sequence>
<evidence type="ECO:0000313" key="9">
    <source>
        <dbReference type="EMBL" id="KAK7544543.1"/>
    </source>
</evidence>
<accession>A0ABR1M9J4</accession>
<dbReference type="GeneID" id="92027668"/>
<dbReference type="GO" id="GO:0016787">
    <property type="term" value="F:hydrolase activity"/>
    <property type="evidence" value="ECO:0007669"/>
    <property type="project" value="UniProtKB-KW"/>
</dbReference>
<evidence type="ECO:0000256" key="3">
    <source>
        <dbReference type="ARBA" id="ARBA00023180"/>
    </source>
</evidence>
<feature type="chain" id="PRO_5046068361" evidence="7">
    <location>
        <begin position="26"/>
        <end position="785"/>
    </location>
</feature>
<evidence type="ECO:0000313" key="10">
    <source>
        <dbReference type="Proteomes" id="UP001360953"/>
    </source>
</evidence>
<dbReference type="InterPro" id="IPR051915">
    <property type="entry name" value="Cellulose_Degrad_GH3"/>
</dbReference>
<keyword evidence="10" id="KW-1185">Reference proteome</keyword>
<feature type="signal peptide" evidence="7">
    <location>
        <begin position="1"/>
        <end position="25"/>
    </location>
</feature>
<dbReference type="SUPFAM" id="SSF51445">
    <property type="entry name" value="(Trans)glycosidases"/>
    <property type="match status" value="1"/>
</dbReference>
<dbReference type="InterPro" id="IPR026891">
    <property type="entry name" value="Fn3-like"/>
</dbReference>
<proteinExistence type="inferred from homology"/>
<evidence type="ECO:0000259" key="8">
    <source>
        <dbReference type="SMART" id="SM01217"/>
    </source>
</evidence>
<organism evidence="9 10">
    <name type="scientific">Phyllosticta citribraziliensis</name>
    <dbReference type="NCBI Taxonomy" id="989973"/>
    <lineage>
        <taxon>Eukaryota</taxon>
        <taxon>Fungi</taxon>
        <taxon>Dikarya</taxon>
        <taxon>Ascomycota</taxon>
        <taxon>Pezizomycotina</taxon>
        <taxon>Dothideomycetes</taxon>
        <taxon>Dothideomycetes incertae sedis</taxon>
        <taxon>Botryosphaeriales</taxon>
        <taxon>Phyllostictaceae</taxon>
        <taxon>Phyllosticta</taxon>
    </lineage>
</organism>
<dbReference type="SMART" id="SM01217">
    <property type="entry name" value="Fn3_like"/>
    <property type="match status" value="1"/>
</dbReference>
<keyword evidence="4" id="KW-0119">Carbohydrate metabolism</keyword>
<gene>
    <name evidence="9" type="ORF">J3D65DRAFT_24158</name>
</gene>
<dbReference type="PRINTS" id="PR00133">
    <property type="entry name" value="GLHYDRLASE3"/>
</dbReference>
<keyword evidence="5" id="KW-0326">Glycosidase</keyword>
<keyword evidence="7" id="KW-0732">Signal</keyword>
<protein>
    <submittedName>
        <fullName evidence="9">Glycoside hydrolase superfamily</fullName>
    </submittedName>
</protein>
<dbReference type="PANTHER" id="PTHR30620">
    <property type="entry name" value="PERIPLASMIC BETA-GLUCOSIDASE-RELATED"/>
    <property type="match status" value="1"/>
</dbReference>